<keyword evidence="8" id="KW-0862">Zinc</keyword>
<keyword evidence="16" id="KW-1185">Reference proteome</keyword>
<dbReference type="FunFam" id="1.10.132.30:FF:000001">
    <property type="entry name" value="DNA-directed RNA polymerase subunit"/>
    <property type="match status" value="1"/>
</dbReference>
<dbReference type="GO" id="GO:0003899">
    <property type="term" value="F:DNA-directed RNA polymerase activity"/>
    <property type="evidence" value="ECO:0007669"/>
    <property type="project" value="UniProtKB-EC"/>
</dbReference>
<comment type="subunit">
    <text evidence="3">Component of the RNA polymerase III (Pol III) complex consisting of 17 subunits.</text>
</comment>
<dbReference type="Pfam" id="PF04997">
    <property type="entry name" value="RNA_pol_Rpb1_1"/>
    <property type="match status" value="1"/>
</dbReference>
<dbReference type="CDD" id="cd02736">
    <property type="entry name" value="RNAP_III_Rpc1_C"/>
    <property type="match status" value="1"/>
</dbReference>
<dbReference type="GO" id="GO:0003677">
    <property type="term" value="F:DNA binding"/>
    <property type="evidence" value="ECO:0007669"/>
    <property type="project" value="InterPro"/>
</dbReference>
<dbReference type="InterPro" id="IPR006592">
    <property type="entry name" value="RNA_pol_N"/>
</dbReference>
<dbReference type="Gene3D" id="1.10.132.30">
    <property type="match status" value="1"/>
</dbReference>
<proteinExistence type="inferred from homology"/>
<dbReference type="FunFam" id="3.30.1490.180:FF:000005">
    <property type="entry name" value="DNA-directed RNA polymerase subunit"/>
    <property type="match status" value="1"/>
</dbReference>
<dbReference type="InterPro" id="IPR000722">
    <property type="entry name" value="RNA_pol_asu"/>
</dbReference>
<evidence type="ECO:0000256" key="2">
    <source>
        <dbReference type="ARBA" id="ARBA00006460"/>
    </source>
</evidence>
<comment type="subcellular location">
    <subcellularLocation>
        <location evidence="1">Nucleus</location>
    </subcellularLocation>
</comment>
<evidence type="ECO:0000256" key="4">
    <source>
        <dbReference type="ARBA" id="ARBA00022478"/>
    </source>
</evidence>
<evidence type="ECO:0000256" key="5">
    <source>
        <dbReference type="ARBA" id="ARBA00022679"/>
    </source>
</evidence>
<keyword evidence="5 13" id="KW-0808">Transferase</keyword>
<dbReference type="Gene3D" id="1.10.274.100">
    <property type="entry name" value="RNA polymerase Rpb1, domain 3"/>
    <property type="match status" value="1"/>
</dbReference>
<evidence type="ECO:0000256" key="13">
    <source>
        <dbReference type="RuleBase" id="RU004279"/>
    </source>
</evidence>
<dbReference type="Pfam" id="PF04998">
    <property type="entry name" value="RNA_pol_Rpb1_5"/>
    <property type="match status" value="1"/>
</dbReference>
<feature type="domain" description="RNA polymerase N-terminal" evidence="14">
    <location>
        <begin position="247"/>
        <end position="550"/>
    </location>
</feature>
<dbReference type="InterPro" id="IPR035697">
    <property type="entry name" value="RNAP_III_RPC1_N"/>
</dbReference>
<dbReference type="Pfam" id="PF00623">
    <property type="entry name" value="RNA_pol_Rpb1_2"/>
    <property type="match status" value="1"/>
</dbReference>
<dbReference type="InterPro" id="IPR042102">
    <property type="entry name" value="RNA_pol_Rpb1_3_sf"/>
</dbReference>
<keyword evidence="11" id="KW-0539">Nucleus</keyword>
<organism evidence="15 16">
    <name type="scientific">Sphenostylis stenocarpa</name>
    <dbReference type="NCBI Taxonomy" id="92480"/>
    <lineage>
        <taxon>Eukaryota</taxon>
        <taxon>Viridiplantae</taxon>
        <taxon>Streptophyta</taxon>
        <taxon>Embryophyta</taxon>
        <taxon>Tracheophyta</taxon>
        <taxon>Spermatophyta</taxon>
        <taxon>Magnoliopsida</taxon>
        <taxon>eudicotyledons</taxon>
        <taxon>Gunneridae</taxon>
        <taxon>Pentapetalae</taxon>
        <taxon>rosids</taxon>
        <taxon>fabids</taxon>
        <taxon>Fabales</taxon>
        <taxon>Fabaceae</taxon>
        <taxon>Papilionoideae</taxon>
        <taxon>50 kb inversion clade</taxon>
        <taxon>NPAAA clade</taxon>
        <taxon>indigoferoid/millettioid clade</taxon>
        <taxon>Phaseoleae</taxon>
        <taxon>Sphenostylis</taxon>
    </lineage>
</organism>
<sequence>MNKGRTEGITFTKEPFMEDAGPRKIKNMKFSMLSESEISKLGEVQVWKGSYYDSFKKPIHGGLLDPRMGPANKSLVCATCHGNFHDCPGHYGYLNLALPVFNVGYLGTIVEILKCICKGCARILLDEDTRKKHLKKMRSSKKSELDKIGFVKDHIIKDCSKVVNCPRCGYINGSVKKLPASLIIMHDCSKCKNTVVEELESTLSRIKDSRAITNVSNRILNPFQVLSLFRKMLDEDCELIYVAERPEKLIITNIIVPPIAIRPSVVMDQSLSNENDITERLKNIIQANAVLRQELQESSVSSKFLDGWEILQNEVAQFINSDVRGIPFYMQSTKQLAGFVQRLKGKHGRFRGNLSGKRVEYTGRTVISPDPNLKISEVAIPIHMARILTYPERVTHHNIEKLRQCVRNGPDKYPGARMLRRDGGLSWSLKVLCRKRAADELRIGDIVDRHLEDGDIVLFNRQPSLHRMSIMCHRARIMPWRTLRFNESVCNPYNADFDGDEMNMHVPQTEEARTEAILLMGVQNNLCTPKNGEILVASTQDFLTSSFLITRKDTFYDRSTFTLICSYIGDGMDLIDLPTPAIIKPVELWSGKQLFSILLRPHANMRVYVNLTVKEKTYTKLDDKKRELKTLCPNDGFVYFRNSELISGQIGKVTLGNGNKDGLFSVLLRDYKAHAAASCMNRLAKLSNLERVYVDQSKHELCYLIRLSKSKLILQGNARWIGNHGFSIGIDDVQPKEVLINKKDETLSEGYRKCDHHIEAFNKGKLELIAGCDAAQTLETQITGVLNGLRDTAGKVCMQTLHWRNSPLIMSQCGSKGSPINISQMVACVGQQSVGGRRAPNGFMDRSLPHFPKSAKTPALKLETTNQELTQGLGGSSIWRCHAFALMNKVWHIVIMQLAPTKAKGFVANSFYSGLSATEFFFHTMGGREGLVDTAVKTADTGYMSRQLMKSMEDLFLHYDYTVRNAGGSIVQFCYGDDGMDPGGMEGKNGKPLNFERLFLKSKAICPNEEDDEILSSSDVCKVVKDKLSEIGMSREVDKGVLEVGFSADFVESLQSFVNDNTKLTEEAFTDDNSQILKNFGQRISGITRRQLEVFLNICLSRYHSKKMEAGAPVGATGAHSIGEPGTQMTLKTFHFAGVASMNVTLGVPRVKEIMNGNKKISTPIITAILEKGDNANTARIVKGRIEKTNLGQVAKSIKVVMTSRLASVDITLDMERIQDAHLNIDANIVKESILQTKKTKLKPEHIKILDIKKLRVVPQDADRSKLHFQLHYLKNLLPTVVVKGIKTADRVVISKEEDKITKAEKFKLLVEGTGFREVMGIEGVDGCKTLSNHILEVRDTLGIEAARECIVKEIKYTMVDTHGMNIDTRHMMLLADVMTATGHILGINRFGISKMGKSVLMLASFERTADILFQASVRGRDDSIGGVSESIIMGIPITIGSGMIQVKQRLDLPELPHGARPLLA</sequence>
<dbReference type="InterPro" id="IPR044893">
    <property type="entry name" value="RNA_pol_Rpb1_clamp_domain"/>
</dbReference>
<keyword evidence="6 13" id="KW-0548">Nucleotidyltransferase</keyword>
<dbReference type="GO" id="GO:0006351">
    <property type="term" value="P:DNA-templated transcription"/>
    <property type="evidence" value="ECO:0007669"/>
    <property type="project" value="InterPro"/>
</dbReference>
<dbReference type="InterPro" id="IPR007083">
    <property type="entry name" value="RNA_pol_Rpb1_4"/>
</dbReference>
<dbReference type="PANTHER" id="PTHR48446">
    <property type="entry name" value="DNA-DIRECTED RNA POLYMERASE SUBUNIT BETA' N-TERMINAL SECTION"/>
    <property type="match status" value="1"/>
</dbReference>
<dbReference type="Pfam" id="PF04983">
    <property type="entry name" value="RNA_pol_Rpb1_3"/>
    <property type="match status" value="1"/>
</dbReference>
<dbReference type="Gramene" id="rna-AYBTSS11_LOCUS14814">
    <property type="protein sequence ID" value="CAJ1951517.1"/>
    <property type="gene ID" value="gene-AYBTSS11_LOCUS14814"/>
</dbReference>
<dbReference type="InterPro" id="IPR007066">
    <property type="entry name" value="RNA_pol_Rpb1_3"/>
</dbReference>
<dbReference type="GO" id="GO:0000428">
    <property type="term" value="C:DNA-directed RNA polymerase complex"/>
    <property type="evidence" value="ECO:0007669"/>
    <property type="project" value="UniProtKB-KW"/>
</dbReference>
<dbReference type="EMBL" id="OY731401">
    <property type="protein sequence ID" value="CAJ1951517.1"/>
    <property type="molecule type" value="Genomic_DNA"/>
</dbReference>
<dbReference type="Gene3D" id="4.10.860.120">
    <property type="entry name" value="RNA polymerase II, clamp domain"/>
    <property type="match status" value="1"/>
</dbReference>
<dbReference type="SUPFAM" id="SSF64484">
    <property type="entry name" value="beta and beta-prime subunits of DNA dependent RNA-polymerase"/>
    <property type="match status" value="1"/>
</dbReference>
<dbReference type="Gene3D" id="6.10.250.2940">
    <property type="match status" value="1"/>
</dbReference>
<dbReference type="PANTHER" id="PTHR48446:SF1">
    <property type="entry name" value="DNA-DIRECTED RNA POLYMERASE SUBUNIT BETA' N-TERMINAL SECTION"/>
    <property type="match status" value="1"/>
</dbReference>
<comment type="catalytic activity">
    <reaction evidence="12 13">
        <text>RNA(n) + a ribonucleoside 5'-triphosphate = RNA(n+1) + diphosphate</text>
        <dbReference type="Rhea" id="RHEA:21248"/>
        <dbReference type="Rhea" id="RHEA-COMP:14527"/>
        <dbReference type="Rhea" id="RHEA-COMP:17342"/>
        <dbReference type="ChEBI" id="CHEBI:33019"/>
        <dbReference type="ChEBI" id="CHEBI:61557"/>
        <dbReference type="ChEBI" id="CHEBI:140395"/>
        <dbReference type="EC" id="2.7.7.6"/>
    </reaction>
</comment>
<dbReference type="FunFam" id="4.10.860.120:FF:000009">
    <property type="entry name" value="DNA-directed RNA polymerase subunit"/>
    <property type="match status" value="1"/>
</dbReference>
<evidence type="ECO:0000256" key="7">
    <source>
        <dbReference type="ARBA" id="ARBA00022723"/>
    </source>
</evidence>
<accession>A0AA86SVA1</accession>
<evidence type="ECO:0000256" key="6">
    <source>
        <dbReference type="ARBA" id="ARBA00022695"/>
    </source>
</evidence>
<dbReference type="InterPro" id="IPR035698">
    <property type="entry name" value="RNAP_III_Rpc1_C"/>
</dbReference>
<evidence type="ECO:0000256" key="10">
    <source>
        <dbReference type="ARBA" id="ARBA00023163"/>
    </source>
</evidence>
<evidence type="ECO:0000256" key="3">
    <source>
        <dbReference type="ARBA" id="ARBA00011206"/>
    </source>
</evidence>
<evidence type="ECO:0000313" key="16">
    <source>
        <dbReference type="Proteomes" id="UP001189624"/>
    </source>
</evidence>
<evidence type="ECO:0000256" key="11">
    <source>
        <dbReference type="ARBA" id="ARBA00023242"/>
    </source>
</evidence>
<comment type="similarity">
    <text evidence="2 13">Belongs to the RNA polymerase beta' chain family.</text>
</comment>
<comment type="function">
    <text evidence="13">DNA-dependent RNA polymerase catalyzes the transcription of DNA into RNA using the four ribonucleoside triphosphates as substrates.</text>
</comment>
<dbReference type="CDD" id="cd02583">
    <property type="entry name" value="RNAP_III_RPC1_N"/>
    <property type="match status" value="1"/>
</dbReference>
<evidence type="ECO:0000259" key="14">
    <source>
        <dbReference type="SMART" id="SM00663"/>
    </source>
</evidence>
<dbReference type="EC" id="2.7.7.6" evidence="13"/>
<keyword evidence="4 13" id="KW-0240">DNA-directed RNA polymerase</keyword>
<keyword evidence="7" id="KW-0479">Metal-binding</keyword>
<dbReference type="InterPro" id="IPR015700">
    <property type="entry name" value="RPC1"/>
</dbReference>
<evidence type="ECO:0000256" key="1">
    <source>
        <dbReference type="ARBA" id="ARBA00004123"/>
    </source>
</evidence>
<dbReference type="Proteomes" id="UP001189624">
    <property type="component" value="Chromosome 4"/>
</dbReference>
<dbReference type="Pfam" id="PF05000">
    <property type="entry name" value="RNA_pol_Rpb1_4"/>
    <property type="match status" value="1"/>
</dbReference>
<dbReference type="FunFam" id="2.40.40.20:FF:000019">
    <property type="entry name" value="DNA-directed RNA polymerase II subunit RPB1"/>
    <property type="match status" value="1"/>
</dbReference>
<dbReference type="GO" id="GO:0046872">
    <property type="term" value="F:metal ion binding"/>
    <property type="evidence" value="ECO:0007669"/>
    <property type="project" value="UniProtKB-KW"/>
</dbReference>
<name>A0AA86SVA1_9FABA</name>
<dbReference type="Gene3D" id="2.40.40.20">
    <property type="match status" value="1"/>
</dbReference>
<keyword evidence="10 13" id="KW-0804">Transcription</keyword>
<dbReference type="InterPro" id="IPR038120">
    <property type="entry name" value="Rpb1_funnel_sf"/>
</dbReference>
<evidence type="ECO:0000256" key="12">
    <source>
        <dbReference type="ARBA" id="ARBA00048552"/>
    </source>
</evidence>
<keyword evidence="9" id="KW-0460">Magnesium</keyword>
<dbReference type="Gene3D" id="1.10.150.390">
    <property type="match status" value="1"/>
</dbReference>
<protein>
    <recommendedName>
        <fullName evidence="13">DNA-directed RNA polymerase subunit</fullName>
        <ecNumber evidence="13">2.7.7.6</ecNumber>
    </recommendedName>
</protein>
<evidence type="ECO:0000256" key="8">
    <source>
        <dbReference type="ARBA" id="ARBA00022833"/>
    </source>
</evidence>
<dbReference type="InterPro" id="IPR007081">
    <property type="entry name" value="RNA_pol_Rpb1_5"/>
</dbReference>
<dbReference type="SMART" id="SM00663">
    <property type="entry name" value="RPOLA_N"/>
    <property type="match status" value="1"/>
</dbReference>
<dbReference type="Gene3D" id="6.20.50.80">
    <property type="match status" value="1"/>
</dbReference>
<evidence type="ECO:0000256" key="9">
    <source>
        <dbReference type="ARBA" id="ARBA00022842"/>
    </source>
</evidence>
<reference evidence="15" key="1">
    <citation type="submission" date="2023-10" db="EMBL/GenBank/DDBJ databases">
        <authorList>
            <person name="Domelevo Entfellner J.-B."/>
        </authorList>
    </citation>
    <scope>NUCLEOTIDE SEQUENCE</scope>
</reference>
<dbReference type="GO" id="GO:0005634">
    <property type="term" value="C:nucleus"/>
    <property type="evidence" value="ECO:0007669"/>
    <property type="project" value="UniProtKB-SubCell"/>
</dbReference>
<gene>
    <name evidence="15" type="ORF">AYBTSS11_LOCUS14814</name>
</gene>
<evidence type="ECO:0000313" key="15">
    <source>
        <dbReference type="EMBL" id="CAJ1951517.1"/>
    </source>
</evidence>
<dbReference type="InterPro" id="IPR007080">
    <property type="entry name" value="RNA_pol_Rpb1_1"/>
</dbReference>
<dbReference type="Gene3D" id="3.30.1490.180">
    <property type="entry name" value="RNA polymerase ii"/>
    <property type="match status" value="1"/>
</dbReference>